<proteinExistence type="predicted"/>
<name>A0A5C6UM32_9SPHN</name>
<sequence length="145" mass="15812">MTLRSNLLRLSCATFAALGLAACSMAGVDREAAPLKPNQLEKLEKQLAGKVAGEPVNCIPLRSADNTIRVSDDIILYRVSKRLVYRNDLPNSCFGLGRDDDIIVVKTYGSQLCDGDIIQLVDRHSGFNKGACSLGQFVPYRTPAR</sequence>
<keyword evidence="1" id="KW-0732">Signal</keyword>
<organism evidence="2 3">
    <name type="scientific">Flavisphingopyxis soli</name>
    <dbReference type="NCBI Taxonomy" id="2601267"/>
    <lineage>
        <taxon>Bacteria</taxon>
        <taxon>Pseudomonadati</taxon>
        <taxon>Pseudomonadota</taxon>
        <taxon>Alphaproteobacteria</taxon>
        <taxon>Sphingomonadales</taxon>
        <taxon>Sphingopyxidaceae</taxon>
        <taxon>Flavisphingopyxis</taxon>
    </lineage>
</organism>
<protein>
    <recommendedName>
        <fullName evidence="4">Lipoprotein</fullName>
    </recommendedName>
</protein>
<reference evidence="2 3" key="1">
    <citation type="submission" date="2019-08" db="EMBL/GenBank/DDBJ databases">
        <title>Sphingorhabdus soil sp. nov., isolated from arctic soil.</title>
        <authorList>
            <person name="Liu Y."/>
        </authorList>
    </citation>
    <scope>NUCLEOTIDE SEQUENCE [LARGE SCALE GENOMIC DNA]</scope>
    <source>
        <strain evidence="2 3">D-2Q-5-6</strain>
    </source>
</reference>
<dbReference type="EMBL" id="VOPY01000001">
    <property type="protein sequence ID" value="TXC73594.1"/>
    <property type="molecule type" value="Genomic_DNA"/>
</dbReference>
<dbReference type="RefSeq" id="WP_147121431.1">
    <property type="nucleotide sequence ID" value="NZ_VOPY01000001.1"/>
</dbReference>
<evidence type="ECO:0008006" key="4">
    <source>
        <dbReference type="Google" id="ProtNLM"/>
    </source>
</evidence>
<dbReference type="PROSITE" id="PS51257">
    <property type="entry name" value="PROKAR_LIPOPROTEIN"/>
    <property type="match status" value="1"/>
</dbReference>
<gene>
    <name evidence="2" type="ORF">FSZ31_02290</name>
</gene>
<dbReference type="Proteomes" id="UP000321129">
    <property type="component" value="Unassembled WGS sequence"/>
</dbReference>
<feature type="signal peptide" evidence="1">
    <location>
        <begin position="1"/>
        <end position="26"/>
    </location>
</feature>
<evidence type="ECO:0000256" key="1">
    <source>
        <dbReference type="SAM" id="SignalP"/>
    </source>
</evidence>
<feature type="chain" id="PRO_5022949857" description="Lipoprotein" evidence="1">
    <location>
        <begin position="27"/>
        <end position="145"/>
    </location>
</feature>
<evidence type="ECO:0000313" key="3">
    <source>
        <dbReference type="Proteomes" id="UP000321129"/>
    </source>
</evidence>
<comment type="caution">
    <text evidence="2">The sequence shown here is derived from an EMBL/GenBank/DDBJ whole genome shotgun (WGS) entry which is preliminary data.</text>
</comment>
<accession>A0A5C6UM32</accession>
<keyword evidence="3" id="KW-1185">Reference proteome</keyword>
<dbReference type="OrthoDB" id="7596589at2"/>
<evidence type="ECO:0000313" key="2">
    <source>
        <dbReference type="EMBL" id="TXC73594.1"/>
    </source>
</evidence>
<dbReference type="AlphaFoldDB" id="A0A5C6UM32"/>